<proteinExistence type="predicted"/>
<name>A0ABZ3BT40_BURPY</name>
<sequence>MEALVGAPSGFREPSMRRGFRVEVRRIRLDLQELDEVLAVLNANRAGCLIRFPQSVVEVDVLPQSWVSLDQIATHAVNEVAGLTLSKRRQMSGCEIKWHTDAP</sequence>
<protein>
    <submittedName>
        <fullName evidence="1">Uncharacterized protein</fullName>
    </submittedName>
</protein>
<keyword evidence="2" id="KW-1185">Reference proteome</keyword>
<gene>
    <name evidence="1" type="ORF">WN985_19265</name>
</gene>
<accession>A0ABZ3BT40</accession>
<organism evidence="1 2">
    <name type="scientific">Burkholderia pyrrocinia</name>
    <name type="common">Pseudomonas pyrrocinia</name>
    <dbReference type="NCBI Taxonomy" id="60550"/>
    <lineage>
        <taxon>Bacteria</taxon>
        <taxon>Pseudomonadati</taxon>
        <taxon>Pseudomonadota</taxon>
        <taxon>Betaproteobacteria</taxon>
        <taxon>Burkholderiales</taxon>
        <taxon>Burkholderiaceae</taxon>
        <taxon>Burkholderia</taxon>
        <taxon>Burkholderia cepacia complex</taxon>
    </lineage>
</organism>
<dbReference type="Proteomes" id="UP001484179">
    <property type="component" value="Chromosome 2"/>
</dbReference>
<reference evidence="1 2" key="1">
    <citation type="submission" date="2024-04" db="EMBL/GenBank/DDBJ databases">
        <title>Biological Control Activity of Plant Growth Promoting Rhizobacteria Burkholderia pyrrocinia BX1 against Tobacco black shank Introduction Tobacco black shank (TBS) caused by the oomycete Phytophthora. nicotianae (P. nicotianae) has become a destructive soil.</title>
        <authorList>
            <person name="Liu X."/>
            <person name="Shu C."/>
        </authorList>
    </citation>
    <scope>NUCLEOTIDE SEQUENCE [LARGE SCALE GENOMIC DNA]</scope>
    <source>
        <strain evidence="1 2">BX1</strain>
    </source>
</reference>
<dbReference type="EMBL" id="CP150850">
    <property type="protein sequence ID" value="WZW57590.1"/>
    <property type="molecule type" value="Genomic_DNA"/>
</dbReference>
<evidence type="ECO:0000313" key="2">
    <source>
        <dbReference type="Proteomes" id="UP001484179"/>
    </source>
</evidence>
<dbReference type="RefSeq" id="WP_157776395.1">
    <property type="nucleotide sequence ID" value="NZ_CP150850.1"/>
</dbReference>
<evidence type="ECO:0000313" key="1">
    <source>
        <dbReference type="EMBL" id="WZW57590.1"/>
    </source>
</evidence>